<reference evidence="1 2" key="1">
    <citation type="submission" date="2016-10" db="EMBL/GenBank/DDBJ databases">
        <authorList>
            <person name="de Groot N.N."/>
        </authorList>
    </citation>
    <scope>NUCLEOTIDE SEQUENCE [LARGE SCALE GENOMIC DNA]</scope>
    <source>
        <strain evidence="1 2">DSM 18438</strain>
    </source>
</reference>
<sequence length="149" mass="16336">MKSPAELDRLQLSLVVVHLAHLSLVLDATWVAGCQTLKQASDLPATAVPAAALWPIGEQSRESLRLLTLKTPEGGSWQLAFYGQLEFIQLPAQDLHPLPALMQRRKTWPAVKALISHQGCLRVLLDVPTLQQQALEAGYSQANSRSQLV</sequence>
<dbReference type="EMBL" id="FOLH01000001">
    <property type="protein sequence ID" value="SFB87855.1"/>
    <property type="molecule type" value="Genomic_DNA"/>
</dbReference>
<dbReference type="RefSeq" id="WP_091959162.1">
    <property type="nucleotide sequence ID" value="NZ_FOLH01000001.1"/>
</dbReference>
<organism evidence="1 2">
    <name type="scientific">Marinospirillum celere</name>
    <dbReference type="NCBI Taxonomy" id="1122252"/>
    <lineage>
        <taxon>Bacteria</taxon>
        <taxon>Pseudomonadati</taxon>
        <taxon>Pseudomonadota</taxon>
        <taxon>Gammaproteobacteria</taxon>
        <taxon>Oceanospirillales</taxon>
        <taxon>Oceanospirillaceae</taxon>
        <taxon>Marinospirillum</taxon>
    </lineage>
</organism>
<dbReference type="AlphaFoldDB" id="A0A1I1EL65"/>
<protein>
    <recommendedName>
        <fullName evidence="3">CheW-like domain-containing protein</fullName>
    </recommendedName>
</protein>
<proteinExistence type="predicted"/>
<evidence type="ECO:0000313" key="1">
    <source>
        <dbReference type="EMBL" id="SFB87855.1"/>
    </source>
</evidence>
<dbReference type="OrthoDB" id="6163682at2"/>
<dbReference type="STRING" id="1122252.SAMN05660443_0682"/>
<gene>
    <name evidence="1" type="ORF">SAMN05660443_0682</name>
</gene>
<name>A0A1I1EL65_9GAMM</name>
<evidence type="ECO:0000313" key="2">
    <source>
        <dbReference type="Proteomes" id="UP000199058"/>
    </source>
</evidence>
<dbReference type="Proteomes" id="UP000199058">
    <property type="component" value="Unassembled WGS sequence"/>
</dbReference>
<keyword evidence="2" id="KW-1185">Reference proteome</keyword>
<accession>A0A1I1EL65</accession>
<evidence type="ECO:0008006" key="3">
    <source>
        <dbReference type="Google" id="ProtNLM"/>
    </source>
</evidence>